<name>A0A7M2WZ41_9BACT</name>
<reference evidence="2 3" key="1">
    <citation type="submission" date="2020-10" db="EMBL/GenBank/DDBJ databases">
        <title>Wide distribution of Phycisphaera-like planctomycetes from WD2101 soil group in peatlands and genome analysis of the first cultivated representative.</title>
        <authorList>
            <person name="Dedysh S.N."/>
            <person name="Beletsky A.V."/>
            <person name="Ivanova A."/>
            <person name="Kulichevskaya I.S."/>
            <person name="Suzina N.E."/>
            <person name="Philippov D.A."/>
            <person name="Rakitin A.L."/>
            <person name="Mardanov A.V."/>
            <person name="Ravin N.V."/>
        </authorList>
    </citation>
    <scope>NUCLEOTIDE SEQUENCE [LARGE SCALE GENOMIC DNA]</scope>
    <source>
        <strain evidence="2 3">M1803</strain>
    </source>
</reference>
<dbReference type="Pfam" id="PF14080">
    <property type="entry name" value="DUF4261"/>
    <property type="match status" value="1"/>
</dbReference>
<dbReference type="Proteomes" id="UP000593765">
    <property type="component" value="Chromosome"/>
</dbReference>
<sequence length="221" mass="23591">MHADGGPTSVPARTVVMPSEAVVNVGSLHESLSQTRDWDAAVEALAMSTRRVVVSDLLAKDLPARERLALFEAVVLGIIEAARPVAIHWKPAGKLVDPAALLKASGSNSVDALPQAAINVRMFRIARSDDDLLMDTLGLASLGLPDMQVLFHGMEPSRVAAHLYAVALYTLRNGALVDEGETIEGPTRGTEWTARRGKALVEPARPVFDFDPGPDYSVHAA</sequence>
<evidence type="ECO:0000313" key="3">
    <source>
        <dbReference type="Proteomes" id="UP000593765"/>
    </source>
</evidence>
<dbReference type="KEGG" id="hbs:IPV69_05140"/>
<protein>
    <submittedName>
        <fullName evidence="2">DUF4261 domain-containing protein</fullName>
    </submittedName>
</protein>
<evidence type="ECO:0000259" key="1">
    <source>
        <dbReference type="Pfam" id="PF14080"/>
    </source>
</evidence>
<feature type="domain" description="DUF4261" evidence="1">
    <location>
        <begin position="135"/>
        <end position="209"/>
    </location>
</feature>
<evidence type="ECO:0000313" key="2">
    <source>
        <dbReference type="EMBL" id="QOV90746.1"/>
    </source>
</evidence>
<dbReference type="InterPro" id="IPR025357">
    <property type="entry name" value="DUF4261"/>
</dbReference>
<accession>A0A7M2WZ41</accession>
<organism evidence="2 3">
    <name type="scientific">Humisphaera borealis</name>
    <dbReference type="NCBI Taxonomy" id="2807512"/>
    <lineage>
        <taxon>Bacteria</taxon>
        <taxon>Pseudomonadati</taxon>
        <taxon>Planctomycetota</taxon>
        <taxon>Phycisphaerae</taxon>
        <taxon>Tepidisphaerales</taxon>
        <taxon>Tepidisphaeraceae</taxon>
        <taxon>Humisphaera</taxon>
    </lineage>
</organism>
<dbReference type="RefSeq" id="WP_206293848.1">
    <property type="nucleotide sequence ID" value="NZ_CP063458.1"/>
</dbReference>
<gene>
    <name evidence="2" type="ORF">IPV69_05140</name>
</gene>
<dbReference type="AlphaFoldDB" id="A0A7M2WZ41"/>
<dbReference type="EMBL" id="CP063458">
    <property type="protein sequence ID" value="QOV90746.1"/>
    <property type="molecule type" value="Genomic_DNA"/>
</dbReference>
<proteinExistence type="predicted"/>
<keyword evidence="3" id="KW-1185">Reference proteome</keyword>